<organism evidence="45 46">
    <name type="scientific">Calidris pygmaea</name>
    <name type="common">Spoon-billed sandpiper</name>
    <dbReference type="NCBI Taxonomy" id="425635"/>
    <lineage>
        <taxon>Eukaryota</taxon>
        <taxon>Metazoa</taxon>
        <taxon>Chordata</taxon>
        <taxon>Craniata</taxon>
        <taxon>Vertebrata</taxon>
        <taxon>Euteleostomi</taxon>
        <taxon>Archelosauria</taxon>
        <taxon>Archosauria</taxon>
        <taxon>Dinosauria</taxon>
        <taxon>Saurischia</taxon>
        <taxon>Theropoda</taxon>
        <taxon>Coelurosauria</taxon>
        <taxon>Aves</taxon>
        <taxon>Neognathae</taxon>
        <taxon>Neoaves</taxon>
        <taxon>Charadriiformes</taxon>
        <taxon>Scolopacidae</taxon>
        <taxon>Calidris</taxon>
    </lineage>
</organism>
<feature type="coiled-coil region" evidence="39">
    <location>
        <begin position="2655"/>
        <end position="2714"/>
    </location>
</feature>
<dbReference type="FunFam" id="1.20.58.60:FF:000093">
    <property type="entry name" value="dystonin isoform X1"/>
    <property type="match status" value="1"/>
</dbReference>
<evidence type="ECO:0000256" key="16">
    <source>
        <dbReference type="ARBA" id="ARBA00022737"/>
    </source>
</evidence>
<dbReference type="PROSITE" id="PS50222">
    <property type="entry name" value="EF_HAND_2"/>
    <property type="match status" value="2"/>
</dbReference>
<dbReference type="FunFam" id="1.20.58.60:FF:000350">
    <property type="entry name" value="Dystonin"/>
    <property type="match status" value="1"/>
</dbReference>
<dbReference type="FunFam" id="3.90.1290.10:FF:000024">
    <property type="entry name" value="Dystonin"/>
    <property type="match status" value="1"/>
</dbReference>
<dbReference type="InterPro" id="IPR035915">
    <property type="entry name" value="Plakin_repeat_sf"/>
</dbReference>
<keyword evidence="12" id="KW-0597">Phosphoprotein</keyword>
<dbReference type="FunFam" id="1.20.58.60:FF:000025">
    <property type="entry name" value="microtubule-actin cross-linking factor 1"/>
    <property type="match status" value="1"/>
</dbReference>
<evidence type="ECO:0000256" key="40">
    <source>
        <dbReference type="SAM" id="MobiDB-lite"/>
    </source>
</evidence>
<keyword evidence="46" id="KW-1185">Reference proteome</keyword>
<dbReference type="InterPro" id="IPR002017">
    <property type="entry name" value="Spectrin_repeat"/>
</dbReference>
<accession>A0A8C3KDC5</accession>
<evidence type="ECO:0000256" key="5">
    <source>
        <dbReference type="ARBA" id="ARBA00004489"/>
    </source>
</evidence>
<dbReference type="InterPro" id="IPR001101">
    <property type="entry name" value="Plectin_repeat"/>
</dbReference>
<comment type="function">
    <text evidence="32">Required for bundling actin filaments around the nucleus.</text>
</comment>
<dbReference type="InterPro" id="IPR003108">
    <property type="entry name" value="GAR_dom"/>
</dbReference>
<dbReference type="FunFam" id="3.30.920.20:FF:000002">
    <property type="entry name" value="dystonin isoform X1"/>
    <property type="match status" value="1"/>
</dbReference>
<dbReference type="PANTHER" id="PTHR23169:SF24">
    <property type="entry name" value="DYSTONIN"/>
    <property type="match status" value="1"/>
</dbReference>
<dbReference type="SUPFAM" id="SSF47473">
    <property type="entry name" value="EF-hand"/>
    <property type="match status" value="1"/>
</dbReference>
<evidence type="ECO:0000256" key="33">
    <source>
        <dbReference type="ARBA" id="ARBA00060430"/>
    </source>
</evidence>
<dbReference type="GO" id="GO:0005874">
    <property type="term" value="C:microtubule"/>
    <property type="evidence" value="ECO:0007669"/>
    <property type="project" value="UniProtKB-KW"/>
</dbReference>
<feature type="coiled-coil region" evidence="39">
    <location>
        <begin position="5391"/>
        <end position="5418"/>
    </location>
</feature>
<dbReference type="PROSITE" id="PS50021">
    <property type="entry name" value="CH"/>
    <property type="match status" value="2"/>
</dbReference>
<feature type="domain" description="Calponin-homology (CH)" evidence="42">
    <location>
        <begin position="358"/>
        <end position="462"/>
    </location>
</feature>
<dbReference type="FunFam" id="1.20.58.60:FF:000121">
    <property type="entry name" value="dystonin isoform X1"/>
    <property type="match status" value="1"/>
</dbReference>
<evidence type="ECO:0000256" key="32">
    <source>
        <dbReference type="ARBA" id="ARBA00057123"/>
    </source>
</evidence>
<dbReference type="Pfam" id="PF13499">
    <property type="entry name" value="EF-hand_7"/>
    <property type="match status" value="1"/>
</dbReference>
<evidence type="ECO:0000256" key="11">
    <source>
        <dbReference type="ARBA" id="ARBA00022499"/>
    </source>
</evidence>
<dbReference type="GO" id="GO:0005635">
    <property type="term" value="C:nuclear envelope"/>
    <property type="evidence" value="ECO:0007669"/>
    <property type="project" value="UniProtKB-SubCell"/>
</dbReference>
<dbReference type="Gene3D" id="3.90.1290.10">
    <property type="entry name" value="Plakin repeat"/>
    <property type="match status" value="2"/>
</dbReference>
<dbReference type="GO" id="GO:0005882">
    <property type="term" value="C:intermediate filament"/>
    <property type="evidence" value="ECO:0007669"/>
    <property type="project" value="UniProtKB-KW"/>
</dbReference>
<dbReference type="CDD" id="cd00176">
    <property type="entry name" value="SPEC"/>
    <property type="match status" value="17"/>
</dbReference>
<dbReference type="Pfam" id="PF17902">
    <property type="entry name" value="SH3_10"/>
    <property type="match status" value="1"/>
</dbReference>
<dbReference type="GO" id="GO:0042803">
    <property type="term" value="F:protein homodimerization activity"/>
    <property type="evidence" value="ECO:0007669"/>
    <property type="project" value="UniProtKB-ARBA"/>
</dbReference>
<feature type="region of interest" description="Disordered" evidence="40">
    <location>
        <begin position="6290"/>
        <end position="6310"/>
    </location>
</feature>
<evidence type="ECO:0000256" key="15">
    <source>
        <dbReference type="ARBA" id="ARBA00022723"/>
    </source>
</evidence>
<dbReference type="Proteomes" id="UP000694419">
    <property type="component" value="Unplaced"/>
</dbReference>
<evidence type="ECO:0000256" key="21">
    <source>
        <dbReference type="ARBA" id="ARBA00022889"/>
    </source>
</evidence>
<keyword evidence="13" id="KW-0812">Transmembrane</keyword>
<sequence>MIAAAFLVLLRPYSIQCALFLLLLLLGTIATILFFCCWHRRLQKGRHPIKSVFSGRSRSRDAVMRTHHFRSEGFRSSPRHARRRVAPRLEETQPIVEAHHLSEQETSVRKRKIKKSSRVQPEFYHSVQVTPTRKPSSGNASYRCSMSSSADFSDEEDFSQRSGTVSPAPGDTLPWNLSKHERSKRKIQGGPVLDPADRAVVRIADERDKVQKKTFTKWINQHLVKVRKHVKDLYEDLRDGHNLISLLEVLSGDTLPRERDFLKTLRLVSSTEACANEQHEDVEDEDKGPREKGRMRFHRLQNVQIALEYLKKRQVKLVNIRNDDITDGNPKLTLGLIWTIILHFQISDIHVTGESEDMSAKERLLLWSQQTTEGYAGIRCENFTTCWRDGRLFNAIIHKYRPDLIDMNTVAVQSNLANLEHAFFVAEKLGVARLLDPEDVDVPTPDEKSVITYVSSLYDAFPKVPEGGEGISANDVEVKWVEYQNMVNYLRQWIRYHVTMMSDRTFSNNPVELKACYNHYLQFKETEIPPAEADKSKIKHLYKLLEVWIEFGRIKLPQGYHPNDIEKEWGKLIVAMLEREKTLRLEMERLEMLAQIANRIQRDSQSCEDKLILARNALQSDTKRLESGLQFQHEAELAGYLLESENLLRQQVIDAQILIDGKYYQADQLVQRVAKLRDELIAIRNEYSSMYNKGHALTTEQTKLMISGLTESLNSGFTTNLTPELNAAMTQGLTPTLTSSSLTSGLSSGLTSRLTPIITPTCTPGIPPRLIQSYVTGVDSGTLQTLKLMQIRKPLMKSAFVDQNLTEEEVNMKFVQDLLSWVEEMQVQLDRTEWGSDLPSVESHLENHKNVHKAIEEFESSLKEAKMSEMQMTAALKLSYTEKLHKLESQYSKLLNTSRNQERHLDTLHNFVSRATRELIWLNEKEEEEVAYDWSERNTNITRKKEYHAELMRELDQKEVVIKSVQEIAEQLLLENHPARLTIEAYRAAMQTQWSWILQLCHCVEQHLRENAAYFEFFSDAKEAMEYLKNLKDTIYRKYSCDRSTSLHRLEELVQESMEEKEQLLHYKSTVAGLVGRAKAIIQLKPRNPDCILKTSIPIKAICDYRQIEITIYKDDECVLANNSHRAKWKVISPSGNEAMVPSVCFTVPPPNKEAIDTANRIEQQFQNVLALWHESHLNMKSVVSWHYLTNEIEAVRAGNVASIKTMLPGEHQQVLSNLQSRFDDFVEDSQKSKIFTSSDTAQLEREVNVCKQYYQELLKSAEREEHEESLYNLYISEVRNIRLHLESCQERLIRQIRTPMERDDPEESLPRISEQEKLKEELDRLKDDLGVITDKCEEFFSQAAGSPSVPTLRSELNVVIQNMNQVYSMSSIYIDKLKTVNLVLKNTQDAEALVKRYETKLCEEEAVTADKNNIENLMGTLKQWRSEVDEKRQVFHALEDELQKAKMISDQMFKMHKERDLDFDWHKEKVDQLAERWQNIHSQIENRLRDLEGINKSLKYYKDTYNSLDTWIQQVEDTQQKIQEIHPENSKALAKQLNQHKMLVSEIEMKQSKIDECQKYAEQYSAAVKDYELQTMTYRAMVDSQQKSPVKRRRMQSSSDFIIQEFMDLRTHYTALVTLMSQYIKFAGDSLKRLEEEEKSMAEEKKEHVEKAGDLLKWVSNLSKTLSKEEGEKAEKTDLPKQQISLDEMSTKKEQIAEALQTTQSFLAKHSDKMTDEERNEMEKQVRSLQESYSLLSNEALKQLQEAQYLGDEKMEEKVNKVIAGVIDQTTGEVLSVFQSVLKGFIDYDTGIRLLENQLILSGIISPELGTCYDLEEAKAHALIDEQTLLQLQELSNAKKLISESSLPNLPVVSALEQGLISEPLAIKILENQLSSGHLILPSTGEKLTLQSAFQSNLISPTLYTKLLERQDTCKDLIDPNCAEKISLEQMVHRSIIHEKTGLRLLPVKPQEKGRIAFKCGRKITILRAAHEGLIDRETMFRLLGAQLMSGGIIDPDSGKRMTVEEAMRQGMIDQDTACGILTHQVQTGGILCPNSGQRLTVDEAVQCNLISSTSALLVLEAQRGFVGLIWPHTGEIFPISTSLHQEMITNELAFKILNDRQKIAALYIPETCEIVSLDMAAQSGIIDINTVSILTNVTLPDKMPNVEELESPCKNAAKWLSMYEFVPSVFHDCEEEHEDSGTEDSVCHNLDQAKKLFISYLMVNSYMDANTGRRLLLYDGQLQEAISMLLGGDDAVYNDDVSETEFNNKYMNPKGSNLKSTGNFHFNNVTGSVQGDLSGAQNTSNNTKTFIAYFQVCQFGKSFLVVQTHLQVDGVQQCLKLIEKMRGHLAVLQDMKSHLDSQQPVSNNLELLKDELEQLESFESRLATFAIILKNDLKLTEEFLKFCHRDIPEEKLQELKLSYDCSQEAFLVVCDTSSKRAKQIVCAVDSEMSKLGAVHQQLLSKLQRFSDWITENNKIVNDFIVNTNDIEEMKKSLQILRSSAAELGCEKMQLESAAFDVQFFISEHAQDLSPNQSKQLLRLLNATQKSFQEVQEAITSRVENLETRLQAAQELGDQKDVAERQQECKEKLQEICDLLTQTENRLIGQQESLVIVDSKAELEQYQTKQEEIQKDMRMSAQTLAEIVKNTESFLKENGEKLSQEDKTILEQKLNEAKTKCLLLSQKAEESKKELDKAMTTAIKQETEKVAAIEQLEESKNTIENLLDWLSNVDKEAEHGRQFEQVIEQNGTHFEEGDGKCLEGEEDDVNGNLLEIQQGIGTEVDGLVKSTEDNLNQQYQKVKAQHEKIISQQQAVIIATQSAQALLEKQGHYLSPEEKDKMQRNMKELKAQYETALAESERKMKLTHSLREELEKFDADYSEFETWLQQAEQELDNLEAGASDFSGIMVKLKRQKSFSEDVISHKGDLRYITISGQRVLDAARSCSKRDGVKVDKDGIDTSATYAEVQNKLDVASNRFKSLYTKCSILGNNLKDLVDKYQHYEDASSGLLSGLQASEVAVNKQLSEPIAADPKNLQRQLEETKVLQGQVSNHQIAVEKLKKAAEVLLDTRGELTPDKDEIQKTLDDIVERYDNLSKSVNERNEKLQVTLTRSLSVQDGLDEMLDWMEGVEKSLEEQDQVPLNSAAIQDIISKSIVLEQDIAGRQSSINAMNEKVKKFMETADPSTASTLQAKMSELAGRFSEASHKHKEKLIKIEELKTKVELFESLSEKLQSFLDEKNQALGETEAPRKDVSEVSQYMQEASVELAKRKKDLEVLQQLLEELSFHALPGDKALVLEKVNALSKKFREVEETVKEKEEDVSSCQKQMDTFELLVESLKKWIKETTERIPAAQPSLNTEELKKPLEDTLTLKDEWTLKAPELQKMNSRGTLLCNLITAVTSPAKLRAVAKSGGTMLNGEGGAPGTQDFLKNKELTAVQQAMSDVNHSYEDLGVLLKEKISELENMLSKMQNIQEESTSVMQWLQKMDKTASDWEAAPADSEAVKAQVEQHKLFETELKQSANKVQELKDKVTELLEKNPNSPEAPKWRQVLDKIDSKWQYLSQVTSERQQKLEESSNYLTQFNTTEAQLKHWLVEKELMVSVLGPLSIDPNMLKTQKQQVQILLKEFDTRKPQYEQLTVAGEGILKRPGEHPPSHEIVKQQLAAVAQQWDSLTGQLRNRCDRIDQAIVKSTEYQSLLRSLSDKLSALDSKLSSSLAVSTQPDAVKQQLEIAREMKEEIEQEMKNINAARALCEELSALVGEEYLKAELTRQLDGILKSFKDLEQKSDNHVQQLQSAYAASHQFQQTSKDFQAWLGKKKEELNQARPVSAKLDALQSLIEEQKDFQKTMTDQISSYERIVAEGESILQKTQGADKAALQTQIATLRSNWDEMNKQVKERQEKLTDCLEKALKYKQHVENLQPWIEKCQSNVGELKVSINPVEIENSIVQVRAWQKDLDKHHGMVELLNNTAESLLNASQTDKEVVQEETKALNQKVNVVTEQLHKKRESLEIMAQRLKEFQESSRETEKQLKNAKEHLEAHNSLGPQSFSNKHLTMMQAQQKALQALKPHVDLAKKLAQDLVVEASDSAGVSDLLLQAESLEQEYTAVSRQVEDRCSFLETKLQGIGHFQNRIREMFSQFAEFDDELDSMAPVGRDLEVLQSQRKDIKCCLKKLEDLIMNNENANKNCKMMLATEAEDSPDLVGIKRDLEALNKQCNKLLDRAKAREDQVEGTISRVEEFYSKLKEFSSLLRRAEEHEESQGPVGMETETINQQLDTFKVFQKEEIEPLQVKQQEVNWLGQGLIQSAAKSTNTENLEHDLEDVNTRWKTLNKKVAQRAAQLQEALLHCGRFQDALESLLSWLIDTEDLVANQKPPSAEFKVVKAQIQEQKLLQRLLDDRKPTVEVIKREGEKIAESAEPADKVKILKQLSLLDSRWDALLTKAETRNRQLEGILVVAQQFHEALEPLVEWLTATEKRLANAEPIGTQASKLQQQISQHKALEDDVLAHNKSLQQAISTGQSLKSMSSREDKYMVQEKLDSSQARYIEIQEKSSSRSELLQQAYSNAQIFGEDEVELMNWLNEIHDKLSKLSVQDCNPELLEKQRSELLDLQEEILLRKQNVDLAIQNGLELLKQTTGDEVVIIQDKLEGIKARYRDITKLSSDVSKTLEQALQLAGQLHSTHEELCKWLDEVEVELECYETQIPKGEELSQVQERQKELKKEAKNNKGLLDTLNEVGSAFLELVPWRAREGLDKMITEDNERYRLVSDKISQKVDEIDAAILRSQQFDQAADAEFAWIAETEKQLMSLGDIMLEQDQTMAQLQVQKAFTMEILRHKDTIDELVKSGDKIMNTCTEEEKQTMKKKMKSLLQKYDAVCQMNSERYLQLERAQSLVNQFWETYEELWPWLTETEMIISQLPAPALEYETLKQQQEEHRQLRELIAEHKPHIDKMNKTGPQLLELSPGEGFSIQEKYVAADTLYSKIKEDVKKRALALDDAISQCTQFHDKIDSTLEILKRIVEHLRQPPSISAEVEKIKEQISENKNVSVDLEKLQPVYETLKQRGEEMIARSEGADKDISAKAVQDKLDQMVLIWKDIQTLTEKREAELLDVMELAAKFWYDHAALVATIKYIQDLIGQLEGPGIDPSVVKQQQEAAETVKEEIDGLQEELETVLNLGFELRGACGEPDKPIVNKSIDELNSAWDALNKTWKERVDKLIEAMQAAVQYQDGLQAIFDWVDIAGSKLASMSPVGTDLETVKQQTEELKQFKTEAYQQQIEMERLNHQAELLLKKVTEESDKHTVQDPLSELKLLWDSLEEKIINRQHKLEGALLALGQFQHALDELLTWLTHTEDLLNEQKPVGGDPKAIEIELAKHHVLQNDVLAHQSTVEAVKKAGNDLIESSAVEEASNLRSKLKLLNQRWKNVLEKTEQRKQQLDSALIQAQGFHGEVEDMQQWLTDTERQLLASKPVGGVPETARKQLNTHMELCAAFEAKEETYKCLMQKGQQMLARCPESAETNVEQDINNLKEKWESVQTKLSERKTKLEEALNLAMEFHNSLEDFGNWLTQAEQTLTAASQPSLILDTVLFQIDEHKVFATEVNSHREQIIELDKTGTHLKYFSQKQDVVLIKNQLIIAQSRWEKVVQRLAERERALDDARKRAKKFHEAWHKLMEWLEESEKALDSDLEIANEPDKIKMQLAQHKEFQKSLGAKHSVYDNTNRTGRSLKTTLADDNLKLDNMLSELRDKWDTICGKSVERQNKLEEALLFSGQFTDALQALIDWLYKVEPQLAEDQPVHGDSDLVMNLIDNHKVFQKELGKRTSSVQALKRSARELIEGSRDDSSWVKVQMQELSTRWEKVCALSVSKQTRLEQALRQAEEFHSVVHVLLAWQAEAEQALRCHGVLPDDEEALLALIEQHREFMKKMEEKKAEVNKATSMGEAILAICHPDSITTIKNWITIIRARFEEVLVWAKQHQQRLAGALAGLIANQELLESLLSWLQWAETTLTEKDKEVIPQEIDEVKALIAEHQTFVEEMTRKQPDVDKFTKTYKRKAVEPTPVQSHIPVLDKGRAGRKRSPTPGIYLSAAPTQIETKNPRVNLLVSKWQQVWLLALERRRKLNDALDRLEELREFANFDFDIWRKKYMRWMNHKKSRVMDFFRRIDKDQDGKITRQEFIDGILSSKFPTSRLEMSAVADIFDRDGDGYIDYYEFVAALHPNKDAYKPLTDADKIEDEVTRQVAKCKCAKRFQVEQIGDNKYRTVVWFLLQFGDSQQLRLVRILRSTVMVRVGGGWMALDEFLVKNDPCRVHHHGSKMLRSESNSSITTQPTIAKGRTNVELREKFILADGASQSMAAFRPRGRRSRPSSRGASPNRSTSLSSQAGQAAAPQAVATSTPKTPHHLTRNYGKPWLTNSKTSTPSKPPESSDYQGSSAEGTPIQGSKLRMPGYLSGKGFHSGEDSGILSTAATRVRAQFAETRRTPSRPGSRAGSKAGSRSSSRRGSDASDFDISEIQSVCSDMSETVPATSRPTPRAGSRPGSAKPSKIPTPQRRPLASKLDKSLKR</sequence>
<dbReference type="GO" id="GO:0030018">
    <property type="term" value="C:Z disc"/>
    <property type="evidence" value="ECO:0007669"/>
    <property type="project" value="UniProtKB-SubCell"/>
</dbReference>
<keyword evidence="8 38" id="KW-0728">SH3 domain</keyword>
<feature type="coiled-coil region" evidence="39">
    <location>
        <begin position="4137"/>
        <end position="4209"/>
    </location>
</feature>
<dbReference type="FunFam" id="1.10.418.10:FF:000002">
    <property type="entry name" value="Microtubule-actin cross-linking factor 1"/>
    <property type="match status" value="1"/>
</dbReference>
<evidence type="ECO:0000256" key="28">
    <source>
        <dbReference type="ARBA" id="ARBA00023273"/>
    </source>
</evidence>
<keyword evidence="14" id="KW-0493">Microtubule</keyword>
<evidence type="ECO:0000259" key="44">
    <source>
        <dbReference type="PROSITE" id="PS51460"/>
    </source>
</evidence>
<evidence type="ECO:0000256" key="24">
    <source>
        <dbReference type="ARBA" id="ARBA00023179"/>
    </source>
</evidence>
<dbReference type="SUPFAM" id="SSF75399">
    <property type="entry name" value="Plakin repeat"/>
    <property type="match status" value="2"/>
</dbReference>
<evidence type="ECO:0000256" key="39">
    <source>
        <dbReference type="SAM" id="Coils"/>
    </source>
</evidence>
<evidence type="ECO:0000256" key="14">
    <source>
        <dbReference type="ARBA" id="ARBA00022701"/>
    </source>
</evidence>
<feature type="domain" description="GAR" evidence="44">
    <location>
        <begin position="6205"/>
        <end position="6285"/>
    </location>
</feature>
<evidence type="ECO:0000256" key="22">
    <source>
        <dbReference type="ARBA" id="ARBA00023136"/>
    </source>
</evidence>
<dbReference type="GO" id="GO:0042060">
    <property type="term" value="P:wound healing"/>
    <property type="evidence" value="ECO:0007669"/>
    <property type="project" value="TreeGrafter"/>
</dbReference>
<dbReference type="FunFam" id="1.20.58.60:FF:000016">
    <property type="entry name" value="Microtubule-actin cross-linking factor 1"/>
    <property type="match status" value="1"/>
</dbReference>
<dbReference type="SMART" id="SM00243">
    <property type="entry name" value="GAS2"/>
    <property type="match status" value="1"/>
</dbReference>
<dbReference type="FunFam" id="1.20.58.60:FF:000098">
    <property type="entry name" value="dystonin isoform X3"/>
    <property type="match status" value="1"/>
</dbReference>
<dbReference type="SUPFAM" id="SSF46966">
    <property type="entry name" value="Spectrin repeat"/>
    <property type="match status" value="27"/>
</dbReference>
<dbReference type="SUPFAM" id="SSF143575">
    <property type="entry name" value="GAS2 domain-like"/>
    <property type="match status" value="1"/>
</dbReference>
<dbReference type="Gene3D" id="3.30.920.20">
    <property type="entry name" value="Gas2-like domain"/>
    <property type="match status" value="1"/>
</dbReference>
<keyword evidence="15" id="KW-0479">Metal-binding</keyword>
<evidence type="ECO:0000256" key="1">
    <source>
        <dbReference type="ARBA" id="ARBA00004193"/>
    </source>
</evidence>
<keyword evidence="39" id="KW-0175">Coiled coil</keyword>
<evidence type="ECO:0000256" key="20">
    <source>
        <dbReference type="ARBA" id="ARBA00022843"/>
    </source>
</evidence>
<evidence type="ECO:0000256" key="18">
    <source>
        <dbReference type="ARBA" id="ARBA00022824"/>
    </source>
</evidence>
<keyword evidence="17" id="KW-0403">Intermediate filament</keyword>
<keyword evidence="24" id="KW-0514">Muscle protein</keyword>
<dbReference type="FunFam" id="1.20.58.60:FF:000008">
    <property type="entry name" value="microtubule-actin cross-linking factor 1"/>
    <property type="match status" value="2"/>
</dbReference>
<dbReference type="FunFam" id="1.20.58.60:FF:000291">
    <property type="entry name" value="Dystonin"/>
    <property type="match status" value="1"/>
</dbReference>
<feature type="coiled-coil region" evidence="39">
    <location>
        <begin position="1625"/>
        <end position="1653"/>
    </location>
</feature>
<evidence type="ECO:0000256" key="9">
    <source>
        <dbReference type="ARBA" id="ARBA00022475"/>
    </source>
</evidence>
<dbReference type="FunFam" id="1.20.58.60:FF:000392">
    <property type="entry name" value="Dystonin"/>
    <property type="match status" value="1"/>
</dbReference>
<evidence type="ECO:0000256" key="7">
    <source>
        <dbReference type="ARBA" id="ARBA00004544"/>
    </source>
</evidence>
<evidence type="ECO:0000256" key="38">
    <source>
        <dbReference type="PROSITE-ProRule" id="PRU00192"/>
    </source>
</evidence>
<dbReference type="Pfam" id="PF00681">
    <property type="entry name" value="Plectin"/>
    <property type="match status" value="3"/>
</dbReference>
<dbReference type="FunFam" id="1.20.58.60:FF:000027">
    <property type="entry name" value="Microtubule-actin cross-linking factor 1"/>
    <property type="match status" value="1"/>
</dbReference>
<evidence type="ECO:0000256" key="19">
    <source>
        <dbReference type="ARBA" id="ARBA00022837"/>
    </source>
</evidence>
<dbReference type="GO" id="GO:0005509">
    <property type="term" value="F:calcium ion binding"/>
    <property type="evidence" value="ECO:0007669"/>
    <property type="project" value="InterPro"/>
</dbReference>
<keyword evidence="25" id="KW-0009">Actin-binding</keyword>
<keyword evidence="26" id="KW-0206">Cytoskeleton</keyword>
<feature type="domain" description="EF-hand" evidence="43">
    <location>
        <begin position="6165"/>
        <end position="6200"/>
    </location>
</feature>
<dbReference type="InterPro" id="IPR036872">
    <property type="entry name" value="CH_dom_sf"/>
</dbReference>
<dbReference type="GO" id="GO:0030424">
    <property type="term" value="C:axon"/>
    <property type="evidence" value="ECO:0007669"/>
    <property type="project" value="UniProtKB-SubCell"/>
</dbReference>
<dbReference type="FunFam" id="1.20.58.60:FF:000052">
    <property type="entry name" value="dystonin isoform X2"/>
    <property type="match status" value="1"/>
</dbReference>
<dbReference type="InterPro" id="IPR018159">
    <property type="entry name" value="Spectrin/alpha-actinin"/>
</dbReference>
<dbReference type="GO" id="GO:0001725">
    <property type="term" value="C:stress fiber"/>
    <property type="evidence" value="ECO:0007669"/>
    <property type="project" value="UniProtKB-SubCell"/>
</dbReference>
<feature type="compositionally biased region" description="Polar residues" evidence="40">
    <location>
        <begin position="6296"/>
        <end position="6307"/>
    </location>
</feature>
<evidence type="ECO:0000256" key="10">
    <source>
        <dbReference type="ARBA" id="ARBA00022490"/>
    </source>
</evidence>
<dbReference type="GO" id="GO:0005198">
    <property type="term" value="F:structural molecule activity"/>
    <property type="evidence" value="ECO:0007669"/>
    <property type="project" value="TreeGrafter"/>
</dbReference>
<dbReference type="InterPro" id="IPR043197">
    <property type="entry name" value="Plakin"/>
</dbReference>
<dbReference type="Ensembl" id="ENSCPGT00000024105.1">
    <property type="protein sequence ID" value="ENSCPGP00000022028.1"/>
    <property type="gene ID" value="ENSCPGG00000006295.1"/>
</dbReference>
<dbReference type="Gene3D" id="1.20.58.1060">
    <property type="match status" value="1"/>
</dbReference>
<dbReference type="FunFam" id="1.20.58.60:FF:000085">
    <property type="entry name" value="dystonin isoform X2"/>
    <property type="match status" value="1"/>
</dbReference>
<dbReference type="FunFam" id="1.20.58.60:FF:000021">
    <property type="entry name" value="Microtubule-actin cross-linking factor 1"/>
    <property type="match status" value="1"/>
</dbReference>
<keyword evidence="20" id="KW-0832">Ubl conjugation</keyword>
<evidence type="ECO:0000256" key="36">
    <source>
        <dbReference type="ARBA" id="ARBA00077378"/>
    </source>
</evidence>
<dbReference type="SMART" id="SM00250">
    <property type="entry name" value="PLEC"/>
    <property type="match status" value="9"/>
</dbReference>
<feature type="region of interest" description="Disordered" evidence="40">
    <location>
        <begin position="6451"/>
        <end position="6541"/>
    </location>
</feature>
<dbReference type="FunFam" id="3.90.1290.10:FF:000013">
    <property type="entry name" value="dystonin isoform X7"/>
    <property type="match status" value="1"/>
</dbReference>
<dbReference type="Pfam" id="PF02187">
    <property type="entry name" value="GAS2"/>
    <property type="match status" value="1"/>
</dbReference>
<feature type="coiled-coil region" evidence="39">
    <location>
        <begin position="5244"/>
        <end position="5278"/>
    </location>
</feature>
<dbReference type="InterPro" id="IPR018247">
    <property type="entry name" value="EF_Hand_1_Ca_BS"/>
</dbReference>
<name>A0A8C3KDC5_9CHAR</name>
<evidence type="ECO:0000256" key="35">
    <source>
        <dbReference type="ARBA" id="ARBA00075126"/>
    </source>
</evidence>
<feature type="coiled-coil region" evidence="39">
    <location>
        <begin position="2820"/>
        <end position="2889"/>
    </location>
</feature>
<keyword evidence="9" id="KW-1003">Cell membrane</keyword>
<evidence type="ECO:0000256" key="23">
    <source>
        <dbReference type="ARBA" id="ARBA00023139"/>
    </source>
</evidence>
<dbReference type="FunFam" id="1.20.58.60:FF:000014">
    <property type="entry name" value="microtubule-actin cross-linking factor 1"/>
    <property type="match status" value="1"/>
</dbReference>
<evidence type="ECO:0000256" key="17">
    <source>
        <dbReference type="ARBA" id="ARBA00022754"/>
    </source>
</evidence>
<dbReference type="FunFam" id="1.20.58.60:FF:000009">
    <property type="entry name" value="dystonin isoform X1"/>
    <property type="match status" value="1"/>
</dbReference>
<evidence type="ECO:0000313" key="45">
    <source>
        <dbReference type="Ensembl" id="ENSCPGP00000022028.1"/>
    </source>
</evidence>
<evidence type="ECO:0000259" key="42">
    <source>
        <dbReference type="PROSITE" id="PS50021"/>
    </source>
</evidence>
<dbReference type="SMART" id="SM00033">
    <property type="entry name" value="CH"/>
    <property type="match status" value="2"/>
</dbReference>
<dbReference type="GO" id="GO:0000226">
    <property type="term" value="P:microtubule cytoskeleton organization"/>
    <property type="evidence" value="ECO:0007669"/>
    <property type="project" value="UniProtKB-ARBA"/>
</dbReference>
<dbReference type="Pfam" id="PF21020">
    <property type="entry name" value="Spectrin_4"/>
    <property type="match status" value="1"/>
</dbReference>
<dbReference type="GO" id="GO:0003779">
    <property type="term" value="F:actin binding"/>
    <property type="evidence" value="ECO:0007669"/>
    <property type="project" value="UniProtKB-KW"/>
</dbReference>
<comment type="function">
    <text evidence="30">Cytoskeletal linker protein. Acts as an integrator of intermediate filaments, actin and microtubule cytoskeleton networks. Required for anchoring either intermediate filaments to the actin cytoskeleton in neural and muscle cells or keratin-containing intermediate filaments to hemidesmosomes in epithelial cells. The proteins may self-aggregate to form filaments or a two-dimensional mesh. Regulates the organization and stability of the microtubule network of sensory neurons to allow axonal transport. Mediates docking of the dynein/dynactin motor complex to vesicle cargos for retrograde axonal transport through its interaction with TMEM108 and DCTN1.</text>
</comment>
<evidence type="ECO:0000259" key="41">
    <source>
        <dbReference type="PROSITE" id="PS50002"/>
    </source>
</evidence>
<evidence type="ECO:0000256" key="13">
    <source>
        <dbReference type="ARBA" id="ARBA00022692"/>
    </source>
</evidence>
<evidence type="ECO:0000256" key="31">
    <source>
        <dbReference type="ARBA" id="ARBA00055817"/>
    </source>
</evidence>
<dbReference type="FunFam" id="1.10.238.10:FF:000013">
    <property type="entry name" value="Microtubule-actin cross-linking factor 1"/>
    <property type="match status" value="1"/>
</dbReference>
<dbReference type="PROSITE" id="PS00019">
    <property type="entry name" value="ACTININ_1"/>
    <property type="match status" value="1"/>
</dbReference>
<feature type="compositionally biased region" description="Polar residues" evidence="40">
    <location>
        <begin position="6489"/>
        <end position="6507"/>
    </location>
</feature>
<feature type="domain" description="Calponin-homology (CH)" evidence="42">
    <location>
        <begin position="209"/>
        <end position="345"/>
    </location>
</feature>
<keyword evidence="23" id="KW-0564">Palmitate</keyword>
<dbReference type="InterPro" id="IPR011992">
    <property type="entry name" value="EF-hand-dom_pair"/>
</dbReference>
<evidence type="ECO:0000256" key="26">
    <source>
        <dbReference type="ARBA" id="ARBA00023212"/>
    </source>
</evidence>
<dbReference type="PROSITE" id="PS51460">
    <property type="entry name" value="GAR"/>
    <property type="match status" value="1"/>
</dbReference>
<dbReference type="FunFam" id="2.30.30.40:FF:000011">
    <property type="entry name" value="Microtubule-actin cross-linking factor 1"/>
    <property type="match status" value="1"/>
</dbReference>
<feature type="domain" description="EF-hand" evidence="43">
    <location>
        <begin position="6129"/>
        <end position="6164"/>
    </location>
</feature>
<dbReference type="GO" id="GO:0030056">
    <property type="term" value="C:hemidesmosome"/>
    <property type="evidence" value="ECO:0007669"/>
    <property type="project" value="UniProtKB-ARBA"/>
</dbReference>
<keyword evidence="22" id="KW-0472">Membrane</keyword>
<evidence type="ECO:0000256" key="30">
    <source>
        <dbReference type="ARBA" id="ARBA00054620"/>
    </source>
</evidence>
<dbReference type="FunFam" id="1.20.58.60:FF:000122">
    <property type="entry name" value="dystonin isoform X1"/>
    <property type="match status" value="1"/>
</dbReference>
<dbReference type="InterPro" id="IPR001452">
    <property type="entry name" value="SH3_domain"/>
</dbReference>
<evidence type="ECO:0000259" key="43">
    <source>
        <dbReference type="PROSITE" id="PS50222"/>
    </source>
</evidence>
<keyword evidence="21" id="KW-0130">Cell adhesion</keyword>
<dbReference type="Pfam" id="PF21097">
    <property type="entry name" value="SR_plectin_7"/>
    <property type="match status" value="1"/>
</dbReference>
<feature type="region of interest" description="Disordered" evidence="40">
    <location>
        <begin position="124"/>
        <end position="192"/>
    </location>
</feature>
<dbReference type="GO" id="GO:0005789">
    <property type="term" value="C:endoplasmic reticulum membrane"/>
    <property type="evidence" value="ECO:0007669"/>
    <property type="project" value="UniProtKB-SubCell"/>
</dbReference>
<dbReference type="FunFam" id="1.20.58.60:FF:000022">
    <property type="entry name" value="Microtubule-actin cross-linking factor 1"/>
    <property type="match status" value="1"/>
</dbReference>
<evidence type="ECO:0000256" key="8">
    <source>
        <dbReference type="ARBA" id="ARBA00022443"/>
    </source>
</evidence>
<keyword evidence="29" id="KW-0449">Lipoprotein</keyword>
<feature type="coiled-coil region" evidence="39">
    <location>
        <begin position="3491"/>
        <end position="3518"/>
    </location>
</feature>
<keyword evidence="27" id="KW-0539">Nucleus</keyword>
<keyword evidence="18" id="KW-0256">Endoplasmic reticulum</keyword>
<evidence type="ECO:0000256" key="29">
    <source>
        <dbReference type="ARBA" id="ARBA00023288"/>
    </source>
</evidence>
<dbReference type="Pfam" id="PF00435">
    <property type="entry name" value="Spectrin"/>
    <property type="match status" value="21"/>
</dbReference>
<dbReference type="InterPro" id="IPR001715">
    <property type="entry name" value="CH_dom"/>
</dbReference>
<feature type="coiled-coil region" evidence="39">
    <location>
        <begin position="1415"/>
        <end position="1442"/>
    </location>
</feature>
<dbReference type="GO" id="GO:0045104">
    <property type="term" value="P:intermediate filament cytoskeleton organization"/>
    <property type="evidence" value="ECO:0007669"/>
    <property type="project" value="InterPro"/>
</dbReference>
<dbReference type="SMART" id="SM01129">
    <property type="entry name" value="DELLA"/>
    <property type="match status" value="1"/>
</dbReference>
<evidence type="ECO:0000256" key="37">
    <source>
        <dbReference type="ARBA" id="ARBA00077918"/>
    </source>
</evidence>
<dbReference type="Pfam" id="PF21019">
    <property type="entry name" value="Spectrin_3"/>
    <property type="match status" value="1"/>
</dbReference>
<evidence type="ECO:0000256" key="12">
    <source>
        <dbReference type="ARBA" id="ARBA00022553"/>
    </source>
</evidence>
<dbReference type="InterPro" id="IPR041573">
    <property type="entry name" value="Desmoplakin_Spectrin-like"/>
</dbReference>
<dbReference type="GO" id="GO:0008017">
    <property type="term" value="F:microtubule binding"/>
    <property type="evidence" value="ECO:0007669"/>
    <property type="project" value="InterPro"/>
</dbReference>
<feature type="compositionally biased region" description="Low complexity" evidence="40">
    <location>
        <begin position="6344"/>
        <end position="6373"/>
    </location>
</feature>
<dbReference type="SMART" id="SM00054">
    <property type="entry name" value="EFh"/>
    <property type="match status" value="2"/>
</dbReference>
<dbReference type="InterPro" id="IPR036534">
    <property type="entry name" value="GAR_dom_sf"/>
</dbReference>
<dbReference type="CDD" id="cd00051">
    <property type="entry name" value="EFh"/>
    <property type="match status" value="1"/>
</dbReference>
<keyword evidence="19" id="KW-0106">Calcium</keyword>
<comment type="subcellular location">
    <subcellularLocation>
        <location evidence="1">Cell membrane</location>
        <topology evidence="1">Lipid-anchor</topology>
    </subcellularLocation>
    <subcellularLocation>
        <location evidence="5">Cell projection</location>
        <location evidence="5">Axon</location>
    </subcellularLocation>
    <subcellularLocation>
        <location evidence="7">Cytoplasm</location>
        <location evidence="7">Cell cortex</location>
    </subcellularLocation>
    <subcellularLocation>
        <location evidence="6">Cytoplasm</location>
        <location evidence="6">Cytoskeleton</location>
        <location evidence="6">Stress fiber</location>
    </subcellularLocation>
    <subcellularLocation>
        <location evidence="33">Cytoplasm</location>
        <location evidence="33">Myofibril</location>
        <location evidence="33">Sarcomere</location>
        <location evidence="33">H zone</location>
    </subcellularLocation>
    <subcellularLocation>
        <location evidence="2">Cytoplasm</location>
        <location evidence="2">Myofibril</location>
        <location evidence="2">Sarcomere</location>
        <location evidence="2">Z line</location>
    </subcellularLocation>
    <subcellularLocation>
        <location evidence="4">Endoplasmic reticulum membrane</location>
        <topology evidence="4">Single-pass membrane protein</topology>
    </subcellularLocation>
    <subcellularLocation>
        <location evidence="3">Nucleus envelope</location>
    </subcellularLocation>
</comment>
<evidence type="ECO:0000256" key="6">
    <source>
        <dbReference type="ARBA" id="ARBA00004529"/>
    </source>
</evidence>
<evidence type="ECO:0000256" key="34">
    <source>
        <dbReference type="ARBA" id="ARBA00072808"/>
    </source>
</evidence>
<dbReference type="PROSITE" id="PS50002">
    <property type="entry name" value="SH3"/>
    <property type="match status" value="1"/>
</dbReference>
<dbReference type="FunFam" id="1.20.58.60:FF:000031">
    <property type="entry name" value="Microtubule-actin cross-linking factor 1"/>
    <property type="match status" value="1"/>
</dbReference>
<dbReference type="PANTHER" id="PTHR23169">
    <property type="entry name" value="ENVOPLAKIN"/>
    <property type="match status" value="1"/>
</dbReference>
<dbReference type="InterPro" id="IPR049538">
    <property type="entry name" value="PCN-like_spectrin-like_rpt"/>
</dbReference>
<dbReference type="GO" id="GO:0005886">
    <property type="term" value="C:plasma membrane"/>
    <property type="evidence" value="ECO:0007669"/>
    <property type="project" value="UniProtKB-SubCell"/>
</dbReference>
<dbReference type="FunFam" id="1.20.58.60:FF:000001">
    <property type="entry name" value="Microtubule-actin cross-linking factor 1"/>
    <property type="match status" value="3"/>
</dbReference>
<dbReference type="InterPro" id="IPR002048">
    <property type="entry name" value="EF_hand_dom"/>
</dbReference>
<dbReference type="Gene3D" id="1.10.238.10">
    <property type="entry name" value="EF-hand"/>
    <property type="match status" value="1"/>
</dbReference>
<dbReference type="PROSITE" id="PS00020">
    <property type="entry name" value="ACTININ_2"/>
    <property type="match status" value="1"/>
</dbReference>
<dbReference type="Gene3D" id="1.10.418.10">
    <property type="entry name" value="Calponin-like domain"/>
    <property type="match status" value="2"/>
</dbReference>
<dbReference type="Pfam" id="PF18373">
    <property type="entry name" value="Spectrin_2"/>
    <property type="match status" value="1"/>
</dbReference>
<keyword evidence="10" id="KW-0963">Cytoplasm</keyword>
<dbReference type="Pfam" id="PF00307">
    <property type="entry name" value="CH"/>
    <property type="match status" value="2"/>
</dbReference>
<proteinExistence type="predicted"/>
<dbReference type="SMART" id="SM00150">
    <property type="entry name" value="SPEC"/>
    <property type="match status" value="33"/>
</dbReference>
<reference evidence="45" key="1">
    <citation type="submission" date="2025-08" db="UniProtKB">
        <authorList>
            <consortium name="Ensembl"/>
        </authorList>
    </citation>
    <scope>IDENTIFICATION</scope>
</reference>
<evidence type="ECO:0000256" key="3">
    <source>
        <dbReference type="ARBA" id="ARBA00004259"/>
    </source>
</evidence>
<feature type="coiled-coil region" evidence="39">
    <location>
        <begin position="3241"/>
        <end position="3308"/>
    </location>
</feature>
<evidence type="ECO:0000256" key="4">
    <source>
        <dbReference type="ARBA" id="ARBA00004389"/>
    </source>
</evidence>
<dbReference type="GO" id="GO:0031673">
    <property type="term" value="C:H zone"/>
    <property type="evidence" value="ECO:0007669"/>
    <property type="project" value="UniProtKB-SubCell"/>
</dbReference>
<feature type="coiled-coil region" evidence="39">
    <location>
        <begin position="3990"/>
        <end position="4024"/>
    </location>
</feature>
<feature type="domain" description="SH3" evidence="41">
    <location>
        <begin position="1094"/>
        <end position="1151"/>
    </location>
</feature>
<feature type="compositionally biased region" description="Polar residues" evidence="40">
    <location>
        <begin position="127"/>
        <end position="144"/>
    </location>
</feature>
<feature type="coiled-coil region" evidence="39">
    <location>
        <begin position="3705"/>
        <end position="3766"/>
    </location>
</feature>
<dbReference type="GO" id="GO:0005925">
    <property type="term" value="C:focal adhesion"/>
    <property type="evidence" value="ECO:0007669"/>
    <property type="project" value="TreeGrafter"/>
</dbReference>
<feature type="compositionally biased region" description="Low complexity" evidence="40">
    <location>
        <begin position="6392"/>
        <end position="6404"/>
    </location>
</feature>
<evidence type="ECO:0000256" key="25">
    <source>
        <dbReference type="ARBA" id="ARBA00023203"/>
    </source>
</evidence>
<evidence type="ECO:0000313" key="46">
    <source>
        <dbReference type="Proteomes" id="UP000694419"/>
    </source>
</evidence>
<keyword evidence="28" id="KW-0966">Cell projection</keyword>
<dbReference type="InterPro" id="IPR001589">
    <property type="entry name" value="Actinin_actin-bd_CS"/>
</dbReference>
<protein>
    <recommendedName>
        <fullName evidence="34">Dystonin</fullName>
    </recommendedName>
    <alternativeName>
        <fullName evidence="36">Bullous pemphigoid antigen 1</fullName>
    </alternativeName>
    <alternativeName>
        <fullName evidence="35">Dystonia musculorum protein</fullName>
    </alternativeName>
    <alternativeName>
        <fullName evidence="37">Hemidesmosomal plaque protein</fullName>
    </alternativeName>
</protein>
<feature type="region of interest" description="Disordered" evidence="40">
    <location>
        <begin position="6328"/>
        <end position="6430"/>
    </location>
</feature>
<dbReference type="Gene3D" id="1.20.58.60">
    <property type="match status" value="31"/>
</dbReference>
<evidence type="ECO:0000256" key="27">
    <source>
        <dbReference type="ARBA" id="ARBA00023242"/>
    </source>
</evidence>
<evidence type="ECO:0000256" key="2">
    <source>
        <dbReference type="ARBA" id="ARBA00004216"/>
    </source>
</evidence>
<dbReference type="PROSITE" id="PS00018">
    <property type="entry name" value="EF_HAND_1"/>
    <property type="match status" value="2"/>
</dbReference>
<dbReference type="GO" id="GO:0005938">
    <property type="term" value="C:cell cortex"/>
    <property type="evidence" value="ECO:0007669"/>
    <property type="project" value="UniProtKB-SubCell"/>
</dbReference>
<reference evidence="45" key="2">
    <citation type="submission" date="2025-09" db="UniProtKB">
        <authorList>
            <consortium name="Ensembl"/>
        </authorList>
    </citation>
    <scope>IDENTIFICATION</scope>
</reference>
<dbReference type="FunFam" id="1.20.58.60:FF:000114">
    <property type="entry name" value="dystonin isoform X1"/>
    <property type="match status" value="1"/>
</dbReference>
<keyword evidence="11" id="KW-1017">Isopeptide bond</keyword>
<dbReference type="InterPro" id="IPR041615">
    <property type="entry name" value="Desmoplakin_SH3"/>
</dbReference>
<dbReference type="SUPFAM" id="SSF47576">
    <property type="entry name" value="Calponin-homology domain, CH-domain"/>
    <property type="match status" value="1"/>
</dbReference>
<feature type="compositionally biased region" description="Low complexity" evidence="40">
    <location>
        <begin position="6460"/>
        <end position="6474"/>
    </location>
</feature>
<keyword evidence="16" id="KW-0677">Repeat</keyword>
<dbReference type="CDD" id="cd21239">
    <property type="entry name" value="CH_DYST_rpt2"/>
    <property type="match status" value="1"/>
</dbReference>
<dbReference type="Gene3D" id="2.30.30.40">
    <property type="entry name" value="SH3 Domains"/>
    <property type="match status" value="1"/>
</dbReference>
<dbReference type="FunFam" id="1.20.58.60:FF:000077">
    <property type="entry name" value="dystonin isoform X1"/>
    <property type="match status" value="1"/>
</dbReference>
<dbReference type="FunFam" id="1.20.58.60:FF:000010">
    <property type="entry name" value="plectin isoform X2"/>
    <property type="match status" value="1"/>
</dbReference>
<feature type="coiled-coil region" evidence="39">
    <location>
        <begin position="5128"/>
        <end position="5155"/>
    </location>
</feature>
<comment type="function">
    <text evidence="31">Plays a structural role in the assembly of hemidesmosomes of epithelial cells; anchors keratin-containing intermediate filaments to the inner plaque of hemidesmosomes. Required for the regulation of keratinocyte polarity and motility; mediates integrin ITGB4 regulation of RAC1 activity.</text>
</comment>
<dbReference type="FunFam" id="1.20.58.60:FF:000094">
    <property type="entry name" value="dystonin isoform X2"/>
    <property type="match status" value="1"/>
</dbReference>
<dbReference type="GO" id="GO:0031581">
    <property type="term" value="P:hemidesmosome assembly"/>
    <property type="evidence" value="ECO:0007669"/>
    <property type="project" value="TreeGrafter"/>
</dbReference>
<dbReference type="GO" id="GO:0007155">
    <property type="term" value="P:cell adhesion"/>
    <property type="evidence" value="ECO:0007669"/>
    <property type="project" value="UniProtKB-KW"/>
</dbReference>